<protein>
    <recommendedName>
        <fullName evidence="4">HTH araC/xylS-type domain-containing protein</fullName>
    </recommendedName>
</protein>
<evidence type="ECO:0000313" key="5">
    <source>
        <dbReference type="EMBL" id="CAG2157730.1"/>
    </source>
</evidence>
<evidence type="ECO:0000256" key="2">
    <source>
        <dbReference type="ARBA" id="ARBA00023125"/>
    </source>
</evidence>
<dbReference type="Pfam" id="PF12833">
    <property type="entry name" value="HTH_18"/>
    <property type="match status" value="1"/>
</dbReference>
<evidence type="ECO:0000256" key="1">
    <source>
        <dbReference type="ARBA" id="ARBA00023015"/>
    </source>
</evidence>
<comment type="caution">
    <text evidence="5">The sequence shown here is derived from an EMBL/GenBank/DDBJ whole genome shotgun (WGS) entry which is preliminary data.</text>
</comment>
<evidence type="ECO:0000256" key="3">
    <source>
        <dbReference type="ARBA" id="ARBA00023163"/>
    </source>
</evidence>
<reference evidence="5 6" key="1">
    <citation type="submission" date="2021-03" db="EMBL/GenBank/DDBJ databases">
        <authorList>
            <person name="Peeters C."/>
        </authorList>
    </citation>
    <scope>NUCLEOTIDE SEQUENCE [LARGE SCALE GENOMIC DNA]</scope>
    <source>
        <strain evidence="5 6">LMG 26411</strain>
    </source>
</reference>
<feature type="domain" description="HTH araC/xylS-type" evidence="4">
    <location>
        <begin position="197"/>
        <end position="286"/>
    </location>
</feature>
<accession>A0ABM8TQ43</accession>
<dbReference type="Proteomes" id="UP000672657">
    <property type="component" value="Unassembled WGS sequence"/>
</dbReference>
<dbReference type="EMBL" id="CAJPVI010000042">
    <property type="protein sequence ID" value="CAG2157730.1"/>
    <property type="molecule type" value="Genomic_DNA"/>
</dbReference>
<keyword evidence="6" id="KW-1185">Reference proteome</keyword>
<organism evidence="5 6">
    <name type="scientific">Cupriavidus numazuensis</name>
    <dbReference type="NCBI Taxonomy" id="221992"/>
    <lineage>
        <taxon>Bacteria</taxon>
        <taxon>Pseudomonadati</taxon>
        <taxon>Pseudomonadota</taxon>
        <taxon>Betaproteobacteria</taxon>
        <taxon>Burkholderiales</taxon>
        <taxon>Burkholderiaceae</taxon>
        <taxon>Cupriavidus</taxon>
    </lineage>
</organism>
<sequence>MPAPAASASKAGTPRMIDGIPILRPRETPAMAAAPHLSPKLHLTATHGFALHDSRQPGFRREWHIHDCGMLLWPRMGRLRTLWDEMPGESDGPHAATLVRGTAVLLPASTSHLTASEPGRQQHGELYLPPDRLAGCRPFGAVRLDAATIAMLEALLAPTISASSASWLVRAIVEQIMASRPLAMPEEPASLALRMVRRFTVALERDLRLPSVDAVAAELGVSVRHLQRACRIEFGVSPVAVRRRMLATHARALIAAGWSAASVSVHLGFASSGHLHRLLRELPDAP</sequence>
<dbReference type="PANTHER" id="PTHR46796">
    <property type="entry name" value="HTH-TYPE TRANSCRIPTIONAL ACTIVATOR RHAS-RELATED"/>
    <property type="match status" value="1"/>
</dbReference>
<dbReference type="Gene3D" id="1.10.10.60">
    <property type="entry name" value="Homeodomain-like"/>
    <property type="match status" value="1"/>
</dbReference>
<dbReference type="SMART" id="SM00342">
    <property type="entry name" value="HTH_ARAC"/>
    <property type="match status" value="1"/>
</dbReference>
<proteinExistence type="predicted"/>
<keyword evidence="2" id="KW-0238">DNA-binding</keyword>
<dbReference type="RefSeq" id="WP_342344478.1">
    <property type="nucleotide sequence ID" value="NZ_CAJPVI010000042.1"/>
</dbReference>
<name>A0ABM8TQ43_9BURK</name>
<keyword evidence="3" id="KW-0804">Transcription</keyword>
<gene>
    <name evidence="5" type="ORF">LMG26411_05680</name>
</gene>
<dbReference type="InterPro" id="IPR018060">
    <property type="entry name" value="HTH_AraC"/>
</dbReference>
<evidence type="ECO:0000313" key="6">
    <source>
        <dbReference type="Proteomes" id="UP000672657"/>
    </source>
</evidence>
<evidence type="ECO:0000259" key="4">
    <source>
        <dbReference type="PROSITE" id="PS01124"/>
    </source>
</evidence>
<dbReference type="InterPro" id="IPR050204">
    <property type="entry name" value="AraC_XylS_family_regulators"/>
</dbReference>
<keyword evidence="1" id="KW-0805">Transcription regulation</keyword>
<dbReference type="PROSITE" id="PS01124">
    <property type="entry name" value="HTH_ARAC_FAMILY_2"/>
    <property type="match status" value="1"/>
</dbReference>